<dbReference type="GO" id="GO:0009279">
    <property type="term" value="C:cell outer membrane"/>
    <property type="evidence" value="ECO:0007669"/>
    <property type="project" value="UniProtKB-SubCell"/>
</dbReference>
<organism evidence="8 10">
    <name type="scientific">Pedobacter alluvionis</name>
    <dbReference type="NCBI Taxonomy" id="475253"/>
    <lineage>
        <taxon>Bacteria</taxon>
        <taxon>Pseudomonadati</taxon>
        <taxon>Bacteroidota</taxon>
        <taxon>Sphingobacteriia</taxon>
        <taxon>Sphingobacteriales</taxon>
        <taxon>Sphingobacteriaceae</taxon>
        <taxon>Pedobacter</taxon>
    </lineage>
</organism>
<dbReference type="EMBL" id="RCCK01000011">
    <property type="protein sequence ID" value="RLJ77370.1"/>
    <property type="molecule type" value="Genomic_DNA"/>
</dbReference>
<comment type="similarity">
    <text evidence="2">Belongs to the SusD family.</text>
</comment>
<evidence type="ECO:0000313" key="8">
    <source>
        <dbReference type="EMBL" id="RLJ77370.1"/>
    </source>
</evidence>
<dbReference type="PROSITE" id="PS51257">
    <property type="entry name" value="PROKAR_LIPOPROTEIN"/>
    <property type="match status" value="1"/>
</dbReference>
<dbReference type="OrthoDB" id="653598at2"/>
<dbReference type="Pfam" id="PF14322">
    <property type="entry name" value="SusD-like_3"/>
    <property type="match status" value="1"/>
</dbReference>
<dbReference type="InterPro" id="IPR012944">
    <property type="entry name" value="SusD_RagB_dom"/>
</dbReference>
<dbReference type="Gene3D" id="1.25.40.390">
    <property type="match status" value="1"/>
</dbReference>
<gene>
    <name evidence="8" type="ORF">BCL90_2455</name>
    <name evidence="9" type="ORF">E3V97_05025</name>
</gene>
<keyword evidence="3" id="KW-0732">Signal</keyword>
<dbReference type="SUPFAM" id="SSF48452">
    <property type="entry name" value="TPR-like"/>
    <property type="match status" value="1"/>
</dbReference>
<evidence type="ECO:0000259" key="7">
    <source>
        <dbReference type="Pfam" id="PF14322"/>
    </source>
</evidence>
<evidence type="ECO:0000256" key="5">
    <source>
        <dbReference type="ARBA" id="ARBA00023237"/>
    </source>
</evidence>
<dbReference type="AlphaFoldDB" id="A0A497Y5C1"/>
<comment type="caution">
    <text evidence="8">The sequence shown here is derived from an EMBL/GenBank/DDBJ whole genome shotgun (WGS) entry which is preliminary data.</text>
</comment>
<name>A0A497Y5C1_9SPHI</name>
<reference evidence="8 10" key="1">
    <citation type="submission" date="2018-10" db="EMBL/GenBank/DDBJ databases">
        <title>Genomic Encyclopedia of Archaeal and Bacterial Type Strains, Phase II (KMG-II): from individual species to whole genera.</title>
        <authorList>
            <person name="Goeker M."/>
        </authorList>
    </citation>
    <scope>NUCLEOTIDE SEQUENCE [LARGE SCALE GENOMIC DNA]</scope>
    <source>
        <strain evidence="8 10">DSM 19624</strain>
    </source>
</reference>
<feature type="domain" description="RagB/SusD" evidence="6">
    <location>
        <begin position="266"/>
        <end position="450"/>
    </location>
</feature>
<proteinExistence type="inferred from homology"/>
<dbReference type="EMBL" id="SOPX01000001">
    <property type="protein sequence ID" value="TFB33411.1"/>
    <property type="molecule type" value="Genomic_DNA"/>
</dbReference>
<evidence type="ECO:0000256" key="3">
    <source>
        <dbReference type="ARBA" id="ARBA00022729"/>
    </source>
</evidence>
<feature type="domain" description="SusD-like N-terminal" evidence="7">
    <location>
        <begin position="19"/>
        <end position="221"/>
    </location>
</feature>
<evidence type="ECO:0000259" key="6">
    <source>
        <dbReference type="Pfam" id="PF07980"/>
    </source>
</evidence>
<dbReference type="Proteomes" id="UP000273898">
    <property type="component" value="Unassembled WGS sequence"/>
</dbReference>
<keyword evidence="11" id="KW-1185">Reference proteome</keyword>
<dbReference type="Proteomes" id="UP000297429">
    <property type="component" value="Unassembled WGS sequence"/>
</dbReference>
<evidence type="ECO:0000313" key="11">
    <source>
        <dbReference type="Proteomes" id="UP000297429"/>
    </source>
</evidence>
<evidence type="ECO:0000313" key="10">
    <source>
        <dbReference type="Proteomes" id="UP000273898"/>
    </source>
</evidence>
<evidence type="ECO:0000313" key="9">
    <source>
        <dbReference type="EMBL" id="TFB33411.1"/>
    </source>
</evidence>
<accession>A0A497Y5C1</accession>
<protein>
    <submittedName>
        <fullName evidence="9">RagB/SusD family nutrient uptake outer membrane protein</fullName>
    </submittedName>
    <submittedName>
        <fullName evidence="8">SusD-like starch-binding protein associating with outer membrane</fullName>
    </submittedName>
</protein>
<sequence length="453" mass="51316">MKKIIILLAVSLFGCGKKLDLKPNNTLVIPKTIAEFENLLDNTQVMNKTSALPQLSADEYYIPTLANFQSLFTPITRAAYIWQKDIFEGQSQIMDWTEPYAQVFYANSVLDELSKQDVGNDSEKKRIKGWALFIRSYAFYTLLSTFAKAYNSETATTDLGIPLKLNSAVTEIVQRNSVQQSYDQVVNDAIEASELLQQDIPALKRNRPSKVAAFALLARVFISMRKYDQAEIYVDKSMALYSKLINFNSLTIKTSSSFTYNSEETIYFSHNTNSAYSQTTYSTGALYGVEPTLLGLYSASDLRKAVYFRVNNNGNYAVSKGINSQINYPFTGLATDEMYLIKAECLARRNKIDESLSFLNALVKTRMSGTFIPITALNSEDLLNKVLIERRKALIWRCIRWTDLKRLNLEGRKITITRNLDGQIYTLEPNSPKYVLPIPADEIVLSGIKQNDR</sequence>
<dbReference type="RefSeq" id="WP_121284128.1">
    <property type="nucleotide sequence ID" value="NZ_RCCK01000011.1"/>
</dbReference>
<comment type="subcellular location">
    <subcellularLocation>
        <location evidence="1">Cell outer membrane</location>
    </subcellularLocation>
</comment>
<dbReference type="Pfam" id="PF07980">
    <property type="entry name" value="SusD_RagB"/>
    <property type="match status" value="1"/>
</dbReference>
<reference evidence="9 11" key="2">
    <citation type="submission" date="2019-03" db="EMBL/GenBank/DDBJ databases">
        <authorList>
            <person name="He R.-H."/>
        </authorList>
    </citation>
    <scope>NUCLEOTIDE SEQUENCE [LARGE SCALE GENOMIC DNA]</scope>
    <source>
        <strain evidence="9 11">DSM 19624</strain>
    </source>
</reference>
<keyword evidence="5" id="KW-0998">Cell outer membrane</keyword>
<dbReference type="InterPro" id="IPR033985">
    <property type="entry name" value="SusD-like_N"/>
</dbReference>
<evidence type="ECO:0000256" key="2">
    <source>
        <dbReference type="ARBA" id="ARBA00006275"/>
    </source>
</evidence>
<evidence type="ECO:0000256" key="4">
    <source>
        <dbReference type="ARBA" id="ARBA00023136"/>
    </source>
</evidence>
<dbReference type="InterPro" id="IPR011990">
    <property type="entry name" value="TPR-like_helical_dom_sf"/>
</dbReference>
<keyword evidence="4" id="KW-0472">Membrane</keyword>
<evidence type="ECO:0000256" key="1">
    <source>
        <dbReference type="ARBA" id="ARBA00004442"/>
    </source>
</evidence>